<feature type="chain" id="PRO_5044249394" description="Cytochrome c4" evidence="13">
    <location>
        <begin position="21"/>
        <end position="204"/>
    </location>
</feature>
<evidence type="ECO:0000256" key="11">
    <source>
        <dbReference type="PIRSR" id="PIRSR000005-1"/>
    </source>
</evidence>
<evidence type="ECO:0000256" key="3">
    <source>
        <dbReference type="ARBA" id="ARBA00022617"/>
    </source>
</evidence>
<evidence type="ECO:0000256" key="13">
    <source>
        <dbReference type="SAM" id="SignalP"/>
    </source>
</evidence>
<comment type="function">
    <text evidence="9">Diheme, high potential cytochrome c believed to be an intermediate electron donor to terminal oxidation systems.</text>
</comment>
<feature type="domain" description="Cytochrome c" evidence="14">
    <location>
        <begin position="110"/>
        <end position="202"/>
    </location>
</feature>
<feature type="binding site" description="covalent" evidence="11">
    <location>
        <position position="37"/>
    </location>
    <ligand>
        <name>heme c</name>
        <dbReference type="ChEBI" id="CHEBI:61717"/>
        <label>1</label>
    </ligand>
</feature>
<evidence type="ECO:0000256" key="12">
    <source>
        <dbReference type="PIRSR" id="PIRSR000005-2"/>
    </source>
</evidence>
<evidence type="ECO:0000256" key="4">
    <source>
        <dbReference type="ARBA" id="ARBA00022723"/>
    </source>
</evidence>
<feature type="binding site" description="axial binding residue" evidence="12">
    <location>
        <position position="38"/>
    </location>
    <ligand>
        <name>heme c</name>
        <dbReference type="ChEBI" id="CHEBI:61717"/>
        <label>1</label>
    </ligand>
    <ligandPart>
        <name>Fe</name>
        <dbReference type="ChEBI" id="CHEBI:18248"/>
    </ligandPart>
</feature>
<proteinExistence type="predicted"/>
<feature type="signal peptide" evidence="13">
    <location>
        <begin position="1"/>
        <end position="20"/>
    </location>
</feature>
<dbReference type="Gene3D" id="1.10.760.10">
    <property type="entry name" value="Cytochrome c-like domain"/>
    <property type="match status" value="2"/>
</dbReference>
<evidence type="ECO:0000256" key="6">
    <source>
        <dbReference type="ARBA" id="ARBA00022764"/>
    </source>
</evidence>
<comment type="PTM">
    <text evidence="11">Binds 2 heme c groups covalently per subunit.</text>
</comment>
<keyword evidence="5 13" id="KW-0732">Signal</keyword>
<evidence type="ECO:0000256" key="10">
    <source>
        <dbReference type="ARBA" id="ARBA00068434"/>
    </source>
</evidence>
<accession>A0AB39UWB9</accession>
<evidence type="ECO:0000256" key="2">
    <source>
        <dbReference type="ARBA" id="ARBA00022448"/>
    </source>
</evidence>
<evidence type="ECO:0000313" key="15">
    <source>
        <dbReference type="EMBL" id="XDT72125.1"/>
    </source>
</evidence>
<dbReference type="GO" id="GO:0005506">
    <property type="term" value="F:iron ion binding"/>
    <property type="evidence" value="ECO:0007669"/>
    <property type="project" value="InterPro"/>
</dbReference>
<keyword evidence="8 12" id="KW-0408">Iron</keyword>
<dbReference type="EMBL" id="CP154858">
    <property type="protein sequence ID" value="XDT72125.1"/>
    <property type="molecule type" value="Genomic_DNA"/>
</dbReference>
<gene>
    <name evidence="15" type="ORF">AAIA72_15200</name>
</gene>
<dbReference type="Pfam" id="PF00034">
    <property type="entry name" value="Cytochrom_C"/>
    <property type="match status" value="2"/>
</dbReference>
<dbReference type="InterPro" id="IPR036909">
    <property type="entry name" value="Cyt_c-like_dom_sf"/>
</dbReference>
<keyword evidence="6" id="KW-0574">Periplasm</keyword>
<evidence type="ECO:0000256" key="7">
    <source>
        <dbReference type="ARBA" id="ARBA00022982"/>
    </source>
</evidence>
<feature type="binding site" description="covalent" evidence="11">
    <location>
        <position position="34"/>
    </location>
    <ligand>
        <name>heme c</name>
        <dbReference type="ChEBI" id="CHEBI:61717"/>
        <label>1</label>
    </ligand>
</feature>
<dbReference type="FunFam" id="1.10.760.10:FF:000016">
    <property type="entry name" value="Cytochrome c4"/>
    <property type="match status" value="1"/>
</dbReference>
<evidence type="ECO:0000256" key="1">
    <source>
        <dbReference type="ARBA" id="ARBA00004418"/>
    </source>
</evidence>
<dbReference type="PROSITE" id="PS51007">
    <property type="entry name" value="CYTC"/>
    <property type="match status" value="2"/>
</dbReference>
<dbReference type="KEGG" id="tcd:AAIA72_15200"/>
<dbReference type="GO" id="GO:0020037">
    <property type="term" value="F:heme binding"/>
    <property type="evidence" value="ECO:0007669"/>
    <property type="project" value="InterPro"/>
</dbReference>
<dbReference type="PANTHER" id="PTHR33751">
    <property type="entry name" value="CBB3-TYPE CYTOCHROME C OXIDASE SUBUNIT FIXP"/>
    <property type="match status" value="1"/>
</dbReference>
<feature type="binding site" description="axial binding residue" evidence="12">
    <location>
        <position position="179"/>
    </location>
    <ligand>
        <name>heme c</name>
        <dbReference type="ChEBI" id="CHEBI:61717"/>
        <label>2</label>
    </ligand>
    <ligandPart>
        <name>Fe</name>
        <dbReference type="ChEBI" id="CHEBI:18248"/>
    </ligandPart>
</feature>
<dbReference type="InterPro" id="IPR024167">
    <property type="entry name" value="Cytochrome_c4-like"/>
</dbReference>
<comment type="subcellular location">
    <subcellularLocation>
        <location evidence="1">Periplasm</location>
    </subcellularLocation>
</comment>
<organism evidence="15">
    <name type="scientific">Thermohahella caldifontis</name>
    <dbReference type="NCBI Taxonomy" id="3142973"/>
    <lineage>
        <taxon>Bacteria</taxon>
        <taxon>Pseudomonadati</taxon>
        <taxon>Pseudomonadota</taxon>
        <taxon>Gammaproteobacteria</taxon>
        <taxon>Oceanospirillales</taxon>
        <taxon>Hahellaceae</taxon>
        <taxon>Thermohahella</taxon>
    </lineage>
</organism>
<feature type="binding site" description="covalent" evidence="11">
    <location>
        <position position="134"/>
    </location>
    <ligand>
        <name>heme c</name>
        <dbReference type="ChEBI" id="CHEBI:61717"/>
        <label>2</label>
    </ligand>
</feature>
<name>A0AB39UWB9_9GAMM</name>
<feature type="binding site" description="axial binding residue" evidence="12">
    <location>
        <position position="77"/>
    </location>
    <ligand>
        <name>heme c</name>
        <dbReference type="ChEBI" id="CHEBI:61717"/>
        <label>1</label>
    </ligand>
    <ligandPart>
        <name>Fe</name>
        <dbReference type="ChEBI" id="CHEBI:18248"/>
    </ligandPart>
</feature>
<evidence type="ECO:0000256" key="5">
    <source>
        <dbReference type="ARBA" id="ARBA00022729"/>
    </source>
</evidence>
<dbReference type="SUPFAM" id="SSF46626">
    <property type="entry name" value="Cytochrome c"/>
    <property type="match status" value="2"/>
</dbReference>
<dbReference type="GO" id="GO:0009055">
    <property type="term" value="F:electron transfer activity"/>
    <property type="evidence" value="ECO:0007669"/>
    <property type="project" value="InterPro"/>
</dbReference>
<keyword evidence="3 11" id="KW-0349">Heme</keyword>
<reference evidence="15" key="1">
    <citation type="submission" date="2024-05" db="EMBL/GenBank/DDBJ databases">
        <title>Genome sequencing of novel strain.</title>
        <authorList>
            <person name="Ganbat D."/>
            <person name="Ganbat S."/>
            <person name="Lee S.-J."/>
        </authorList>
    </citation>
    <scope>NUCLEOTIDE SEQUENCE</scope>
    <source>
        <strain evidence="15">SMD15-11</strain>
    </source>
</reference>
<evidence type="ECO:0000259" key="14">
    <source>
        <dbReference type="PROSITE" id="PS51007"/>
    </source>
</evidence>
<dbReference type="InterPro" id="IPR050597">
    <property type="entry name" value="Cytochrome_c_Oxidase_Subunit"/>
</dbReference>
<feature type="domain" description="Cytochrome c" evidence="14">
    <location>
        <begin position="22"/>
        <end position="100"/>
    </location>
</feature>
<protein>
    <recommendedName>
        <fullName evidence="10">Cytochrome c4</fullName>
    </recommendedName>
</protein>
<evidence type="ECO:0000256" key="9">
    <source>
        <dbReference type="ARBA" id="ARBA00053316"/>
    </source>
</evidence>
<dbReference type="InterPro" id="IPR009056">
    <property type="entry name" value="Cyt_c-like_dom"/>
</dbReference>
<feature type="binding site" description="axial binding residue" evidence="12">
    <location>
        <position position="135"/>
    </location>
    <ligand>
        <name>heme c</name>
        <dbReference type="ChEBI" id="CHEBI:61717"/>
        <label>2</label>
    </ligand>
    <ligandPart>
        <name>Fe</name>
        <dbReference type="ChEBI" id="CHEBI:18248"/>
    </ligandPart>
</feature>
<dbReference type="RefSeq" id="WP_369601139.1">
    <property type="nucleotide sequence ID" value="NZ_CP154858.1"/>
</dbReference>
<evidence type="ECO:0000256" key="8">
    <source>
        <dbReference type="ARBA" id="ARBA00023004"/>
    </source>
</evidence>
<keyword evidence="2" id="KW-0813">Transport</keyword>
<dbReference type="PANTHER" id="PTHR33751:SF9">
    <property type="entry name" value="CYTOCHROME C4"/>
    <property type="match status" value="1"/>
</dbReference>
<feature type="binding site" description="covalent" evidence="11">
    <location>
        <position position="131"/>
    </location>
    <ligand>
        <name>heme c</name>
        <dbReference type="ChEBI" id="CHEBI:61717"/>
        <label>2</label>
    </ligand>
</feature>
<keyword evidence="7" id="KW-0249">Electron transport</keyword>
<dbReference type="GO" id="GO:0042597">
    <property type="term" value="C:periplasmic space"/>
    <property type="evidence" value="ECO:0007669"/>
    <property type="project" value="UniProtKB-SubCell"/>
</dbReference>
<dbReference type="AlphaFoldDB" id="A0AB39UWB9"/>
<sequence>MKKLFSGVVMVLGLVSMAWAGGDAAAGQAKAAVCGGCHGMDGNSAVPNFPKLAGLGERYLLKQMKDIKAGERKVPEMTGLLDALSDQDMADIAAYYNSQTRTEGVAPSKELAEKGRKIYLAGIKSKKIAACMACHSPTGQGNDPAGFPALAGQHAAYIAKQLKDFRSGERANDGDTKMMRTTAYNLHDSEIEAVSAFIQGLRKQ</sequence>
<dbReference type="PIRSF" id="PIRSF000005">
    <property type="entry name" value="Cytochrome_c4"/>
    <property type="match status" value="1"/>
</dbReference>
<keyword evidence="4 12" id="KW-0479">Metal-binding</keyword>